<dbReference type="InterPro" id="IPR036084">
    <property type="entry name" value="Ser_inhib-like_sf"/>
</dbReference>
<protein>
    <recommendedName>
        <fullName evidence="1">TIL domain-containing protein</fullName>
    </recommendedName>
</protein>
<evidence type="ECO:0000259" key="1">
    <source>
        <dbReference type="Pfam" id="PF01826"/>
    </source>
</evidence>
<dbReference type="EMBL" id="CP092878">
    <property type="protein sequence ID" value="UYV78767.1"/>
    <property type="molecule type" value="Genomic_DNA"/>
</dbReference>
<evidence type="ECO:0000313" key="2">
    <source>
        <dbReference type="EMBL" id="UYV78767.1"/>
    </source>
</evidence>
<dbReference type="SUPFAM" id="SSF57567">
    <property type="entry name" value="Serine protease inhibitors"/>
    <property type="match status" value="1"/>
</dbReference>
<dbReference type="InterPro" id="IPR002919">
    <property type="entry name" value="TIL_dom"/>
</dbReference>
<sequence>MPKSLIKIEWHEPIDMFRSSATSLTVIQRLANIIFSTSLIFRLLLKCSGVRHAFRRSHLLGLLRTFCTTDKRCFGPRIMLKVLSLSMFLSCLFPVVVQGKRPLCETPSEIYSSCDWLCQSNCANYKMLLPCPRICAPGCVCSDGYVREAEGKFPCIKIEDFVVSNEEPQMSPSISITVASMSTIFCSYWKMGSIATLVTLDQNLVEYSKGPAENGKHICDILGPLGPVLPDARRTSMSTLPCSRGGRRHSWAKETHWSKAKAGVDRRSKREESALPRFTRPPVDYRFYIRQRSELAAAWVSRLRSPLCECVCNVATHGPAVSLDPLDGTPVPSSPDKVGDIFVVNGWVSSVKGMARRCNVLENKGTGISVGDVACVFGHSDGDGSTGLPHIGGRTLLARDRVDCSRRC</sequence>
<dbReference type="Gene3D" id="2.10.25.10">
    <property type="entry name" value="Laminin"/>
    <property type="match status" value="1"/>
</dbReference>
<evidence type="ECO:0000313" key="3">
    <source>
        <dbReference type="Proteomes" id="UP001235939"/>
    </source>
</evidence>
<dbReference type="Pfam" id="PF01826">
    <property type="entry name" value="TIL"/>
    <property type="match status" value="1"/>
</dbReference>
<proteinExistence type="predicted"/>
<name>A0ABY6LEX5_9ARAC</name>
<reference evidence="2 3" key="1">
    <citation type="submission" date="2022-01" db="EMBL/GenBank/DDBJ databases">
        <title>A chromosomal length assembly of Cordylochernes scorpioides.</title>
        <authorList>
            <person name="Zeh D."/>
            <person name="Zeh J."/>
        </authorList>
    </citation>
    <scope>NUCLEOTIDE SEQUENCE [LARGE SCALE GENOMIC DNA]</scope>
    <source>
        <strain evidence="2">IN4F17</strain>
        <tissue evidence="2">Whole Body</tissue>
    </source>
</reference>
<feature type="domain" description="TIL" evidence="1">
    <location>
        <begin position="107"/>
        <end position="158"/>
    </location>
</feature>
<organism evidence="2 3">
    <name type="scientific">Cordylochernes scorpioides</name>
    <dbReference type="NCBI Taxonomy" id="51811"/>
    <lineage>
        <taxon>Eukaryota</taxon>
        <taxon>Metazoa</taxon>
        <taxon>Ecdysozoa</taxon>
        <taxon>Arthropoda</taxon>
        <taxon>Chelicerata</taxon>
        <taxon>Arachnida</taxon>
        <taxon>Pseudoscorpiones</taxon>
        <taxon>Cheliferoidea</taxon>
        <taxon>Chernetidae</taxon>
        <taxon>Cordylochernes</taxon>
    </lineage>
</organism>
<dbReference type="CDD" id="cd19941">
    <property type="entry name" value="TIL"/>
    <property type="match status" value="1"/>
</dbReference>
<dbReference type="Proteomes" id="UP001235939">
    <property type="component" value="Chromosome 16"/>
</dbReference>
<gene>
    <name evidence="2" type="ORF">LAZ67_16002685</name>
</gene>
<accession>A0ABY6LEX5</accession>
<keyword evidence="3" id="KW-1185">Reference proteome</keyword>